<evidence type="ECO:0000313" key="3">
    <source>
        <dbReference type="EMBL" id="WUM18612.1"/>
    </source>
</evidence>
<organism evidence="3 4">
    <name type="scientific">Williamsia herbipolensis</name>
    <dbReference type="NCBI Taxonomy" id="1603258"/>
    <lineage>
        <taxon>Bacteria</taxon>
        <taxon>Bacillati</taxon>
        <taxon>Actinomycetota</taxon>
        <taxon>Actinomycetes</taxon>
        <taxon>Mycobacteriales</taxon>
        <taxon>Nocardiaceae</taxon>
        <taxon>Williamsia</taxon>
    </lineage>
</organism>
<dbReference type="KEGG" id="whr:OG579_12765"/>
<evidence type="ECO:0000256" key="1">
    <source>
        <dbReference type="SAM" id="MobiDB-lite"/>
    </source>
</evidence>
<feature type="region of interest" description="Disordered" evidence="1">
    <location>
        <begin position="346"/>
        <end position="393"/>
    </location>
</feature>
<dbReference type="SUPFAM" id="SSF56112">
    <property type="entry name" value="Protein kinase-like (PK-like)"/>
    <property type="match status" value="1"/>
</dbReference>
<reference evidence="3 4" key="1">
    <citation type="submission" date="2022-10" db="EMBL/GenBank/DDBJ databases">
        <title>The complete genomes of actinobacterial strains from the NBC collection.</title>
        <authorList>
            <person name="Joergensen T.S."/>
            <person name="Alvarez Arevalo M."/>
            <person name="Sterndorff E.B."/>
            <person name="Faurdal D."/>
            <person name="Vuksanovic O."/>
            <person name="Mourched A.-S."/>
            <person name="Charusanti P."/>
            <person name="Shaw S."/>
            <person name="Blin K."/>
            <person name="Weber T."/>
        </authorList>
    </citation>
    <scope>NUCLEOTIDE SEQUENCE [LARGE SCALE GENOMIC DNA]</scope>
    <source>
        <strain evidence="3 4">NBC_00319</strain>
    </source>
</reference>
<protein>
    <submittedName>
        <fullName evidence="3">Ecdysteroid 22-kinase family protein</fullName>
    </submittedName>
</protein>
<dbReference type="InterPro" id="IPR011009">
    <property type="entry name" value="Kinase-like_dom_sf"/>
</dbReference>
<proteinExistence type="predicted"/>
<dbReference type="InterPro" id="IPR004119">
    <property type="entry name" value="EcKL"/>
</dbReference>
<name>A0AAU4JXZ8_9NOCA</name>
<keyword evidence="4" id="KW-1185">Reference proteome</keyword>
<dbReference type="Pfam" id="PF02958">
    <property type="entry name" value="EcKL"/>
    <property type="match status" value="1"/>
</dbReference>
<dbReference type="Gene3D" id="3.90.1200.10">
    <property type="match status" value="1"/>
</dbReference>
<sequence>MAWWRIEELTAPWLSEALGAPVAGVDVEPFARSGATVTVRVAIDAPDAPDLPASVLVVAAAPSWQGTDQPFRRLVAFHTLPRTAAIPTVARCLAAELDHATGDFWLVLHDSGRATVGDELAGITRGKAQLVIAALADVHTTLDDRAVVPGTITEPMPIDRRGLGELYVRFVENFGEQIAPHALGVANRVVSSVESMIAHQRQSTSPQAVVHGDFRLGNVLFGWSGTRRPITIVNWQHAHWGSRATDLSTFLGTALDPRMRREFGVTLLSAYHRIVGGDLEALRRDVRDAAFHCVVNAITSWADSVGARTDDTERLWLTHFHRACGYLIDLESTTSPHAATLAAATDLSRAGARRHPAPRGVPPDDEFGADGDSHTVVSPVDEGPHPPAPGDGWNETWYLDVADPTAGVGASMRFGVGPDNPTGWFSLTVCGPDLPTITLSEPSIDIGRVLAGAPGTVTCSVVDPLAHIHIGVDGVGHVVPDASVARSTIGGEVGVRLDLHWYTSARPYQYDLTRVYEVGCMVTGSITLRGAGLPDTPIAIDGPGQRDHAWDAQNWWHTEWYWLAARFDDGSHAHGVDIRLPGLPPVSTGYLQTPGAPIVAIDSCRMVDADTDGHAITAMTFALEPGSLTVTFRALGQGPQLLRQTSGAVAVMPRAWGEFTRSDGRRGVGWVEWNTGSPNL</sequence>
<accession>A0AAU4JXZ8</accession>
<dbReference type="InterPro" id="IPR055492">
    <property type="entry name" value="DUF7064"/>
</dbReference>
<dbReference type="Pfam" id="PF23212">
    <property type="entry name" value="DUF7064"/>
    <property type="match status" value="1"/>
</dbReference>
<gene>
    <name evidence="3" type="ORF">OG579_12765</name>
</gene>
<evidence type="ECO:0000313" key="4">
    <source>
        <dbReference type="Proteomes" id="UP001432128"/>
    </source>
</evidence>
<evidence type="ECO:0000259" key="2">
    <source>
        <dbReference type="Pfam" id="PF23212"/>
    </source>
</evidence>
<dbReference type="RefSeq" id="WP_328856226.1">
    <property type="nucleotide sequence ID" value="NZ_CP108021.1"/>
</dbReference>
<dbReference type="Proteomes" id="UP001432128">
    <property type="component" value="Chromosome"/>
</dbReference>
<dbReference type="AlphaFoldDB" id="A0AAU4JXZ8"/>
<feature type="domain" description="DUF7064" evidence="2">
    <location>
        <begin position="555"/>
        <end position="675"/>
    </location>
</feature>
<dbReference type="SUPFAM" id="SSF159245">
    <property type="entry name" value="AttH-like"/>
    <property type="match status" value="1"/>
</dbReference>
<dbReference type="EMBL" id="CP108021">
    <property type="protein sequence ID" value="WUM18612.1"/>
    <property type="molecule type" value="Genomic_DNA"/>
</dbReference>